<evidence type="ECO:0000313" key="4">
    <source>
        <dbReference type="Proteomes" id="UP000002279"/>
    </source>
</evidence>
<dbReference type="Proteomes" id="UP000002279">
    <property type="component" value="Chromosome 11"/>
</dbReference>
<dbReference type="eggNOG" id="ENOG502S3QC">
    <property type="taxonomic scope" value="Eukaryota"/>
</dbReference>
<dbReference type="GeneTree" id="ENSGT00940000154534"/>
<gene>
    <name evidence="3" type="primary">PRR15L</name>
</gene>
<dbReference type="RefSeq" id="XP_028931530.1">
    <property type="nucleotide sequence ID" value="XM_029075697.2"/>
</dbReference>
<dbReference type="OMA" id="STGWWKL"/>
<dbReference type="Pfam" id="PF15321">
    <property type="entry name" value="ATAD4"/>
    <property type="match status" value="1"/>
</dbReference>
<protein>
    <submittedName>
        <fullName evidence="3">Proline rich 15 like</fullName>
    </submittedName>
</protein>
<dbReference type="GeneID" id="100089881"/>
<dbReference type="CTD" id="79170"/>
<dbReference type="Bgee" id="ENSOANG00000013452">
    <property type="expression patterns" value="Expressed in endometrium and 8 other cell types or tissues"/>
</dbReference>
<dbReference type="InterPro" id="IPR028237">
    <property type="entry name" value="PRR15"/>
</dbReference>
<dbReference type="PANTHER" id="PTHR14581:SF5">
    <property type="entry name" value="PROLINE-RICH PROTEIN 15-LIKE PROTEIN"/>
    <property type="match status" value="1"/>
</dbReference>
<reference evidence="3" key="2">
    <citation type="submission" date="2025-08" db="UniProtKB">
        <authorList>
            <consortium name="Ensembl"/>
        </authorList>
    </citation>
    <scope>IDENTIFICATION</scope>
    <source>
        <strain evidence="3">Glennie</strain>
    </source>
</reference>
<keyword evidence="4" id="KW-1185">Reference proteome</keyword>
<reference evidence="3 4" key="1">
    <citation type="journal article" date="2008" name="Nature">
        <title>Genome analysis of the platypus reveals unique signatures of evolution.</title>
        <authorList>
            <person name="Warren W.C."/>
            <person name="Hillier L.W."/>
            <person name="Marshall Graves J.A."/>
            <person name="Birney E."/>
            <person name="Ponting C.P."/>
            <person name="Grutzner F."/>
            <person name="Belov K."/>
            <person name="Miller W."/>
            <person name="Clarke L."/>
            <person name="Chinwalla A.T."/>
            <person name="Yang S.P."/>
            <person name="Heger A."/>
            <person name="Locke D.P."/>
            <person name="Miethke P."/>
            <person name="Waters P.D."/>
            <person name="Veyrunes F."/>
            <person name="Fulton L."/>
            <person name="Fulton B."/>
            <person name="Graves T."/>
            <person name="Wallis J."/>
            <person name="Puente X.S."/>
            <person name="Lopez-Otin C."/>
            <person name="Ordonez G.R."/>
            <person name="Eichler E.E."/>
            <person name="Chen L."/>
            <person name="Cheng Z."/>
            <person name="Deakin J.E."/>
            <person name="Alsop A."/>
            <person name="Thompson K."/>
            <person name="Kirby P."/>
            <person name="Papenfuss A.T."/>
            <person name="Wakefield M.J."/>
            <person name="Olender T."/>
            <person name="Lancet D."/>
            <person name="Huttley G.A."/>
            <person name="Smit A.F."/>
            <person name="Pask A."/>
            <person name="Temple-Smith P."/>
            <person name="Batzer M.A."/>
            <person name="Walker J.A."/>
            <person name="Konkel M.K."/>
            <person name="Harris R.S."/>
            <person name="Whittington C.M."/>
            <person name="Wong E.S."/>
            <person name="Gemmell N.J."/>
            <person name="Buschiazzo E."/>
            <person name="Vargas Jentzsch I.M."/>
            <person name="Merkel A."/>
            <person name="Schmitz J."/>
            <person name="Zemann A."/>
            <person name="Churakov G."/>
            <person name="Kriegs J.O."/>
            <person name="Brosius J."/>
            <person name="Murchison E.P."/>
            <person name="Sachidanandam R."/>
            <person name="Smith C."/>
            <person name="Hannon G.J."/>
            <person name="Tsend-Ayush E."/>
            <person name="McMillan D."/>
            <person name="Attenborough R."/>
            <person name="Rens W."/>
            <person name="Ferguson-Smith M."/>
            <person name="Lefevre C.M."/>
            <person name="Sharp J.A."/>
            <person name="Nicholas K.R."/>
            <person name="Ray D.A."/>
            <person name="Kube M."/>
            <person name="Reinhardt R."/>
            <person name="Pringle T.H."/>
            <person name="Taylor J."/>
            <person name="Jones R.C."/>
            <person name="Nixon B."/>
            <person name="Dacheux J.L."/>
            <person name="Niwa H."/>
            <person name="Sekita Y."/>
            <person name="Huang X."/>
            <person name="Stark A."/>
            <person name="Kheradpour P."/>
            <person name="Kellis M."/>
            <person name="Flicek P."/>
            <person name="Chen Y."/>
            <person name="Webber C."/>
            <person name="Hardison R."/>
            <person name="Nelson J."/>
            <person name="Hallsworth-Pepin K."/>
            <person name="Delehaunty K."/>
            <person name="Markovic C."/>
            <person name="Minx P."/>
            <person name="Feng Y."/>
            <person name="Kremitzki C."/>
            <person name="Mitreva M."/>
            <person name="Glasscock J."/>
            <person name="Wylie T."/>
            <person name="Wohldmann P."/>
            <person name="Thiru P."/>
            <person name="Nhan M.N."/>
            <person name="Pohl C.S."/>
            <person name="Smith S.M."/>
            <person name="Hou S."/>
            <person name="Nefedov M."/>
            <person name="de Jong P.J."/>
            <person name="Renfree M.B."/>
            <person name="Mardis E.R."/>
            <person name="Wilson R.K."/>
        </authorList>
    </citation>
    <scope>NUCLEOTIDE SEQUENCE [LARGE SCALE GENOMIC DNA]</scope>
    <source>
        <strain evidence="3 4">Glennie</strain>
    </source>
</reference>
<dbReference type="PANTHER" id="PTHR14581">
    <property type="match status" value="1"/>
</dbReference>
<dbReference type="KEGG" id="oaa:100089881"/>
<evidence type="ECO:0000313" key="3">
    <source>
        <dbReference type="Ensembl" id="ENSOANP00000021233.2"/>
    </source>
</evidence>
<dbReference type="FunCoup" id="F7FI53">
    <property type="interactions" value="9"/>
</dbReference>
<dbReference type="HOGENOM" id="CLU_144251_0_0_1"/>
<name>F7FI53_ORNAN</name>
<dbReference type="OrthoDB" id="9937618at2759"/>
<organism evidence="3 4">
    <name type="scientific">Ornithorhynchus anatinus</name>
    <name type="common">Duckbill platypus</name>
    <dbReference type="NCBI Taxonomy" id="9258"/>
    <lineage>
        <taxon>Eukaryota</taxon>
        <taxon>Metazoa</taxon>
        <taxon>Chordata</taxon>
        <taxon>Craniata</taxon>
        <taxon>Vertebrata</taxon>
        <taxon>Euteleostomi</taxon>
        <taxon>Mammalia</taxon>
        <taxon>Monotremata</taxon>
        <taxon>Ornithorhynchidae</taxon>
        <taxon>Ornithorhynchus</taxon>
    </lineage>
</organism>
<dbReference type="AlphaFoldDB" id="F7FI53"/>
<evidence type="ECO:0000256" key="1">
    <source>
        <dbReference type="ARBA" id="ARBA00010096"/>
    </source>
</evidence>
<comment type="similarity">
    <text evidence="1">Belongs to the PRR15 family.</text>
</comment>
<proteinExistence type="inferred from homology"/>
<feature type="region of interest" description="Disordered" evidence="2">
    <location>
        <begin position="19"/>
        <end position="99"/>
    </location>
</feature>
<dbReference type="InParanoid" id="F7FI53"/>
<dbReference type="Ensembl" id="ENSOANT00000021236.2">
    <property type="protein sequence ID" value="ENSOANP00000021233.2"/>
    <property type="gene ID" value="ENSOANG00000013452.2"/>
</dbReference>
<evidence type="ECO:0000256" key="2">
    <source>
        <dbReference type="SAM" id="MobiDB-lite"/>
    </source>
</evidence>
<feature type="compositionally biased region" description="Acidic residues" evidence="2">
    <location>
        <begin position="90"/>
        <end position="99"/>
    </location>
</feature>
<feature type="compositionally biased region" description="Basic and acidic residues" evidence="2">
    <location>
        <begin position="39"/>
        <end position="62"/>
    </location>
</feature>
<accession>F7FI53</accession>
<feature type="compositionally biased region" description="Basic residues" evidence="2">
    <location>
        <begin position="63"/>
        <end position="80"/>
    </location>
</feature>
<dbReference type="STRING" id="9258.ENSOANP00000021233"/>
<reference evidence="3" key="3">
    <citation type="submission" date="2025-09" db="UniProtKB">
        <authorList>
            <consortium name="Ensembl"/>
        </authorList>
    </citation>
    <scope>IDENTIFICATION</scope>
    <source>
        <strain evidence="3">Glennie</strain>
    </source>
</reference>
<sequence>MTDVGWWKLTFLRKKKSVPRVLYERPDGHPQPDGGSDPSRPEPRDVSGDFDARLEKIVDKNTKHVKVSHSGRFKEKKKVRSSLAEHPDLFTDDENGTGQ</sequence>